<organism evidence="2 3">
    <name type="scientific">Aristolochia fimbriata</name>
    <name type="common">White veined hardy Dutchman's pipe vine</name>
    <dbReference type="NCBI Taxonomy" id="158543"/>
    <lineage>
        <taxon>Eukaryota</taxon>
        <taxon>Viridiplantae</taxon>
        <taxon>Streptophyta</taxon>
        <taxon>Embryophyta</taxon>
        <taxon>Tracheophyta</taxon>
        <taxon>Spermatophyta</taxon>
        <taxon>Magnoliopsida</taxon>
        <taxon>Magnoliidae</taxon>
        <taxon>Piperales</taxon>
        <taxon>Aristolochiaceae</taxon>
        <taxon>Aristolochia</taxon>
    </lineage>
</organism>
<dbReference type="Proteomes" id="UP000825729">
    <property type="component" value="Unassembled WGS sequence"/>
</dbReference>
<feature type="compositionally biased region" description="Gly residues" evidence="1">
    <location>
        <begin position="316"/>
        <end position="325"/>
    </location>
</feature>
<evidence type="ECO:0000313" key="2">
    <source>
        <dbReference type="EMBL" id="KAG9446291.1"/>
    </source>
</evidence>
<proteinExistence type="predicted"/>
<feature type="compositionally biased region" description="Basic and acidic residues" evidence="1">
    <location>
        <begin position="24"/>
        <end position="34"/>
    </location>
</feature>
<feature type="region of interest" description="Disordered" evidence="1">
    <location>
        <begin position="141"/>
        <end position="169"/>
    </location>
</feature>
<feature type="compositionally biased region" description="Low complexity" evidence="1">
    <location>
        <begin position="294"/>
        <end position="303"/>
    </location>
</feature>
<feature type="compositionally biased region" description="Basic and acidic residues" evidence="1">
    <location>
        <begin position="91"/>
        <end position="105"/>
    </location>
</feature>
<sequence>MSLHRSTKRFQNLICFWERRRREPLSGKKKERTAFGKRRRREPLSGKKKERTAFGKRRRREPLSGKKKERTAFGKEEGSKWVPSHGGGETAPKERRNRNGRDYGPKKQKKREASSSPGIRLWRNAGFNPYSSASGNFRLETLNPGVDPSGSPPRKYHLPASGKKPNAAEPLEHGLDLDFSFGMTVRRIMSGYGLSFGGLILLSLLVRVFECSNRVGQLVNELRLPEHDLAEHGGRDLRRHREHVRVVAHDRCEGRAHGGRVHDRQPFLGLRLERGLDSDRPQRLRSRQDHPVARADAGVGAVGEDPDDVGERDEVGGGGGGGPQGERGLEARVQEALHGVQDLRRQLVSVSGDDPGVEKPNKLTLELRAAVAALPSLRGHPGRARLHARPRRPLVQPHPGLLVPPHPHLRLPRPKFYKSAQNFFLGIFFYEPSSSSLSSTKSNELELELELWYKLVGELEPKL</sequence>
<comment type="caution">
    <text evidence="2">The sequence shown here is derived from an EMBL/GenBank/DDBJ whole genome shotgun (WGS) entry which is preliminary data.</text>
</comment>
<feature type="compositionally biased region" description="Basic and acidic residues" evidence="1">
    <location>
        <begin position="278"/>
        <end position="293"/>
    </location>
</feature>
<keyword evidence="3" id="KW-1185">Reference proteome</keyword>
<dbReference type="EMBL" id="JAINDJ010000005">
    <property type="protein sequence ID" value="KAG9446291.1"/>
    <property type="molecule type" value="Genomic_DNA"/>
</dbReference>
<name>A0AAV7EEJ3_ARIFI</name>
<reference evidence="2 3" key="1">
    <citation type="submission" date="2021-07" db="EMBL/GenBank/DDBJ databases">
        <title>The Aristolochia fimbriata genome: insights into angiosperm evolution, floral development and chemical biosynthesis.</title>
        <authorList>
            <person name="Jiao Y."/>
        </authorList>
    </citation>
    <scope>NUCLEOTIDE SEQUENCE [LARGE SCALE GENOMIC DNA]</scope>
    <source>
        <strain evidence="2">IBCAS-2021</strain>
        <tissue evidence="2">Leaf</tissue>
    </source>
</reference>
<feature type="region of interest" description="Disordered" evidence="1">
    <location>
        <begin position="24"/>
        <end position="120"/>
    </location>
</feature>
<evidence type="ECO:0000256" key="1">
    <source>
        <dbReference type="SAM" id="MobiDB-lite"/>
    </source>
</evidence>
<feature type="compositionally biased region" description="Basic and acidic residues" evidence="1">
    <location>
        <begin position="61"/>
        <end position="79"/>
    </location>
</feature>
<feature type="compositionally biased region" description="Basic and acidic residues" evidence="1">
    <location>
        <begin position="42"/>
        <end position="53"/>
    </location>
</feature>
<protein>
    <submittedName>
        <fullName evidence="2">Uncharacterized protein</fullName>
    </submittedName>
</protein>
<dbReference type="AlphaFoldDB" id="A0AAV7EEJ3"/>
<evidence type="ECO:0000313" key="3">
    <source>
        <dbReference type="Proteomes" id="UP000825729"/>
    </source>
</evidence>
<accession>A0AAV7EEJ3</accession>
<gene>
    <name evidence="2" type="ORF">H6P81_012419</name>
</gene>
<feature type="region of interest" description="Disordered" evidence="1">
    <location>
        <begin position="278"/>
        <end position="327"/>
    </location>
</feature>